<sequence>MLHMLEFHSVLYMQNNLFSCVVNDLWRIRNFCNLLFGQFKSVSTSCGIHVNCLRTCIQKSCMMQFHEIQVQEGVAERDLLLKCMLWHCL</sequence>
<proteinExistence type="predicted"/>
<dbReference type="AlphaFoldDB" id="A0A0A9E5F4"/>
<dbReference type="EMBL" id="GBRH01202579">
    <property type="protein sequence ID" value="JAD95316.1"/>
    <property type="molecule type" value="Transcribed_RNA"/>
</dbReference>
<name>A0A0A9E5F4_ARUDO</name>
<organism evidence="1">
    <name type="scientific">Arundo donax</name>
    <name type="common">Giant reed</name>
    <name type="synonym">Donax arundinaceus</name>
    <dbReference type="NCBI Taxonomy" id="35708"/>
    <lineage>
        <taxon>Eukaryota</taxon>
        <taxon>Viridiplantae</taxon>
        <taxon>Streptophyta</taxon>
        <taxon>Embryophyta</taxon>
        <taxon>Tracheophyta</taxon>
        <taxon>Spermatophyta</taxon>
        <taxon>Magnoliopsida</taxon>
        <taxon>Liliopsida</taxon>
        <taxon>Poales</taxon>
        <taxon>Poaceae</taxon>
        <taxon>PACMAD clade</taxon>
        <taxon>Arundinoideae</taxon>
        <taxon>Arundineae</taxon>
        <taxon>Arundo</taxon>
    </lineage>
</organism>
<reference evidence="1" key="1">
    <citation type="submission" date="2014-09" db="EMBL/GenBank/DDBJ databases">
        <authorList>
            <person name="Magalhaes I.L.F."/>
            <person name="Oliveira U."/>
            <person name="Santos F.R."/>
            <person name="Vidigal T.H.D.A."/>
            <person name="Brescovit A.D."/>
            <person name="Santos A.J."/>
        </authorList>
    </citation>
    <scope>NUCLEOTIDE SEQUENCE</scope>
    <source>
        <tissue evidence="1">Shoot tissue taken approximately 20 cm above the soil surface</tissue>
    </source>
</reference>
<protein>
    <submittedName>
        <fullName evidence="1">Uncharacterized protein</fullName>
    </submittedName>
</protein>
<accession>A0A0A9E5F4</accession>
<evidence type="ECO:0000313" key="1">
    <source>
        <dbReference type="EMBL" id="JAD95316.1"/>
    </source>
</evidence>
<reference evidence="1" key="2">
    <citation type="journal article" date="2015" name="Data Brief">
        <title>Shoot transcriptome of the giant reed, Arundo donax.</title>
        <authorList>
            <person name="Barrero R.A."/>
            <person name="Guerrero F.D."/>
            <person name="Moolhuijzen P."/>
            <person name="Goolsby J.A."/>
            <person name="Tidwell J."/>
            <person name="Bellgard S.E."/>
            <person name="Bellgard M.I."/>
        </authorList>
    </citation>
    <scope>NUCLEOTIDE SEQUENCE</scope>
    <source>
        <tissue evidence="1">Shoot tissue taken approximately 20 cm above the soil surface</tissue>
    </source>
</reference>